<dbReference type="GO" id="GO:0006397">
    <property type="term" value="P:mRNA processing"/>
    <property type="evidence" value="ECO:0007669"/>
    <property type="project" value="UniProtKB-KW"/>
</dbReference>
<dbReference type="Pfam" id="PF05700">
    <property type="entry name" value="BCAS2"/>
    <property type="match status" value="1"/>
</dbReference>
<dbReference type="EMBL" id="CM000138">
    <property type="protein sequence ID" value="EAZ11342.1"/>
    <property type="molecule type" value="Genomic_DNA"/>
</dbReference>
<dbReference type="GO" id="GO:0008380">
    <property type="term" value="P:RNA splicing"/>
    <property type="evidence" value="ECO:0007669"/>
    <property type="project" value="UniProtKB-KW"/>
</dbReference>
<gene>
    <name evidence="9" type="ORF">OsJ_01210</name>
</gene>
<keyword evidence="3" id="KW-0507">mRNA processing</keyword>
<evidence type="ECO:0000256" key="6">
    <source>
        <dbReference type="ARBA" id="ARBA00023242"/>
    </source>
</evidence>
<keyword evidence="4" id="KW-0747">Spliceosome</keyword>
<feature type="coiled-coil region" evidence="7">
    <location>
        <begin position="129"/>
        <end position="188"/>
    </location>
</feature>
<comment type="subcellular location">
    <subcellularLocation>
        <location evidence="1">Nucleus</location>
    </subcellularLocation>
</comment>
<evidence type="ECO:0000256" key="4">
    <source>
        <dbReference type="ARBA" id="ARBA00022728"/>
    </source>
</evidence>
<comment type="similarity">
    <text evidence="2">Belongs to the SPF27 family.</text>
</comment>
<dbReference type="Proteomes" id="UP000007752">
    <property type="component" value="Chromosome 1"/>
</dbReference>
<evidence type="ECO:0000313" key="9">
    <source>
        <dbReference type="EMBL" id="EAZ11342.1"/>
    </source>
</evidence>
<dbReference type="AlphaFoldDB" id="A2ZRJ5"/>
<evidence type="ECO:0000256" key="8">
    <source>
        <dbReference type="SAM" id="MobiDB-lite"/>
    </source>
</evidence>
<protein>
    <recommendedName>
        <fullName evidence="10">Pre-mRNA-splicing factor SPF27</fullName>
    </recommendedName>
</protein>
<dbReference type="PANTHER" id="PTHR13296">
    <property type="entry name" value="BCAS2 PROTEIN"/>
    <property type="match status" value="1"/>
</dbReference>
<accession>A2ZRJ5</accession>
<organism evidence="9">
    <name type="scientific">Oryza sativa subsp. japonica</name>
    <name type="common">Rice</name>
    <dbReference type="NCBI Taxonomy" id="39947"/>
    <lineage>
        <taxon>Eukaryota</taxon>
        <taxon>Viridiplantae</taxon>
        <taxon>Streptophyta</taxon>
        <taxon>Embryophyta</taxon>
        <taxon>Tracheophyta</taxon>
        <taxon>Spermatophyta</taxon>
        <taxon>Magnoliopsida</taxon>
        <taxon>Liliopsida</taxon>
        <taxon>Poales</taxon>
        <taxon>Poaceae</taxon>
        <taxon>BOP clade</taxon>
        <taxon>Oryzoideae</taxon>
        <taxon>Oryzeae</taxon>
        <taxon>Oryzinae</taxon>
        <taxon>Oryza</taxon>
        <taxon>Oryza sativa</taxon>
    </lineage>
</organism>
<reference evidence="9" key="1">
    <citation type="journal article" date="2005" name="PLoS Biol.">
        <title>The genomes of Oryza sativa: a history of duplications.</title>
        <authorList>
            <person name="Yu J."/>
            <person name="Wang J."/>
            <person name="Lin W."/>
            <person name="Li S."/>
            <person name="Li H."/>
            <person name="Zhou J."/>
            <person name="Ni P."/>
            <person name="Dong W."/>
            <person name="Hu S."/>
            <person name="Zeng C."/>
            <person name="Zhang J."/>
            <person name="Zhang Y."/>
            <person name="Li R."/>
            <person name="Xu Z."/>
            <person name="Li S."/>
            <person name="Li X."/>
            <person name="Zheng H."/>
            <person name="Cong L."/>
            <person name="Lin L."/>
            <person name="Yin J."/>
            <person name="Geng J."/>
            <person name="Li G."/>
            <person name="Shi J."/>
            <person name="Liu J."/>
            <person name="Lv H."/>
            <person name="Li J."/>
            <person name="Wang J."/>
            <person name="Deng Y."/>
            <person name="Ran L."/>
            <person name="Shi X."/>
            <person name="Wang X."/>
            <person name="Wu Q."/>
            <person name="Li C."/>
            <person name="Ren X."/>
            <person name="Wang J."/>
            <person name="Wang X."/>
            <person name="Li D."/>
            <person name="Liu D."/>
            <person name="Zhang X."/>
            <person name="Ji Z."/>
            <person name="Zhao W."/>
            <person name="Sun Y."/>
            <person name="Zhang Z."/>
            <person name="Bao J."/>
            <person name="Han Y."/>
            <person name="Dong L."/>
            <person name="Ji J."/>
            <person name="Chen P."/>
            <person name="Wu S."/>
            <person name="Liu J."/>
            <person name="Xiao Y."/>
            <person name="Bu D."/>
            <person name="Tan J."/>
            <person name="Yang L."/>
            <person name="Ye C."/>
            <person name="Zhang J."/>
            <person name="Xu J."/>
            <person name="Zhou Y."/>
            <person name="Yu Y."/>
            <person name="Zhang B."/>
            <person name="Zhuang S."/>
            <person name="Wei H."/>
            <person name="Liu B."/>
            <person name="Lei M."/>
            <person name="Yu H."/>
            <person name="Li Y."/>
            <person name="Xu H."/>
            <person name="Wei S."/>
            <person name="He X."/>
            <person name="Fang L."/>
            <person name="Zhang Z."/>
            <person name="Zhang Y."/>
            <person name="Huang X."/>
            <person name="Su Z."/>
            <person name="Tong W."/>
            <person name="Li J."/>
            <person name="Tong Z."/>
            <person name="Li S."/>
            <person name="Ye J."/>
            <person name="Wang L."/>
            <person name="Fang L."/>
            <person name="Lei T."/>
            <person name="Chen C."/>
            <person name="Chen H."/>
            <person name="Xu Z."/>
            <person name="Li H."/>
            <person name="Huang H."/>
            <person name="Zhang F."/>
            <person name="Xu H."/>
            <person name="Li N."/>
            <person name="Zhao C."/>
            <person name="Li S."/>
            <person name="Dong L."/>
            <person name="Huang Y."/>
            <person name="Li L."/>
            <person name="Xi Y."/>
            <person name="Qi Q."/>
            <person name="Li W."/>
            <person name="Zhang B."/>
            <person name="Hu W."/>
            <person name="Zhang Y."/>
            <person name="Tian X."/>
            <person name="Jiao Y."/>
            <person name="Liang X."/>
            <person name="Jin J."/>
            <person name="Gao L."/>
            <person name="Zheng W."/>
            <person name="Hao B."/>
            <person name="Liu S."/>
            <person name="Wang W."/>
            <person name="Yuan L."/>
            <person name="Cao M."/>
            <person name="McDermott J."/>
            <person name="Samudrala R."/>
            <person name="Wang J."/>
            <person name="Wong G.K."/>
            <person name="Yang H."/>
        </authorList>
    </citation>
    <scope>NUCLEOTIDE SEQUENCE [LARGE SCALE GENOMIC DNA]</scope>
</reference>
<keyword evidence="5" id="KW-0508">mRNA splicing</keyword>
<evidence type="ECO:0000256" key="3">
    <source>
        <dbReference type="ARBA" id="ARBA00022664"/>
    </source>
</evidence>
<dbReference type="PANTHER" id="PTHR13296:SF0">
    <property type="entry name" value="PRE-MRNA-SPLICING FACTOR SPF27"/>
    <property type="match status" value="1"/>
</dbReference>
<name>A2ZRJ5_ORYSJ</name>
<evidence type="ECO:0000256" key="1">
    <source>
        <dbReference type="ARBA" id="ARBA00004123"/>
    </source>
</evidence>
<evidence type="ECO:0000256" key="7">
    <source>
        <dbReference type="SAM" id="Coils"/>
    </source>
</evidence>
<keyword evidence="7" id="KW-0175">Coiled coil</keyword>
<reference evidence="9" key="2">
    <citation type="submission" date="2008-12" db="EMBL/GenBank/DDBJ databases">
        <title>Improved gene annotation of the rice (Oryza sativa) genomes.</title>
        <authorList>
            <person name="Wang J."/>
            <person name="Li R."/>
            <person name="Fan W."/>
            <person name="Huang Q."/>
            <person name="Zhang J."/>
            <person name="Zhou Y."/>
            <person name="Hu Y."/>
            <person name="Zi S."/>
            <person name="Li J."/>
            <person name="Ni P."/>
            <person name="Zheng H."/>
            <person name="Zhang Y."/>
            <person name="Zhao M."/>
            <person name="Hao Q."/>
            <person name="McDermott J."/>
            <person name="Samudrala R."/>
            <person name="Kristiansen K."/>
            <person name="Wong G.K.-S."/>
        </authorList>
    </citation>
    <scope>NUCLEOTIDE SEQUENCE</scope>
</reference>
<feature type="region of interest" description="Disordered" evidence="8">
    <location>
        <begin position="1"/>
        <end position="28"/>
    </location>
</feature>
<evidence type="ECO:0008006" key="10">
    <source>
        <dbReference type="Google" id="ProtNLM"/>
    </source>
</evidence>
<proteinExistence type="inferred from homology"/>
<evidence type="ECO:0000256" key="5">
    <source>
        <dbReference type="ARBA" id="ARBA00023187"/>
    </source>
</evidence>
<dbReference type="InterPro" id="IPR008409">
    <property type="entry name" value="SPF27"/>
</dbReference>
<keyword evidence="6" id="KW-0539">Nucleus</keyword>
<evidence type="ECO:0000256" key="2">
    <source>
        <dbReference type="ARBA" id="ARBA00010788"/>
    </source>
</evidence>
<dbReference type="GO" id="GO:0005681">
    <property type="term" value="C:spliceosomal complex"/>
    <property type="evidence" value="ECO:0007669"/>
    <property type="project" value="UniProtKB-KW"/>
</dbReference>
<sequence length="275" mass="31614">MASSSGTREVLMLEAPPAPSGAPWRAPPDAEAVDALPYIDGDYGDPAVKREVDRMVEEEMRRGSRKPADFLRDLPPVPAIGFENHPMLAKEYERVRAGKPPATIEMSRYGLEPPPANKRNDVAAWRQALRNAQSQLHHQIIRIENLELMLKYGVEVWKLQNRQMESVLSRMQKMAVEYNEKIETVNRERKFHQRVFYGGNAGREALVEMCADEHVQRRTFDSYLHKRMAPAEPWGDLRLLWRTAAAMVRCGVLGREVERLRRLEQQAADQVLLRH</sequence>